<dbReference type="Proteomes" id="UP000504635">
    <property type="component" value="Unplaced"/>
</dbReference>
<feature type="compositionally biased region" description="Polar residues" evidence="1">
    <location>
        <begin position="622"/>
        <end position="633"/>
    </location>
</feature>
<sequence length="1154" mass="133640">MKLEETNNSQSQDSIVYSSQNISTKRKKSRSLDKIMNRLKQDSKHNGDDFSFRQSDLEERNKTNINTRCSGSISNTPVSSRTSETEYTSSSNVRDFSPGKKRKMLEVVEWGIDPKKKKVTDSVGFNHFTNDHSERGFSSTPVTQSELKGKVGSADSFSEEGATLHKHKKHFHSLNMNNSIDKQCENKYNVLEGGFETDKLSHSKNKNEIVFLQEIKAKKKKIQDNHDLNFNFNDILSIKSDSADDSEINFPQKTKKAKLKEEKINYDSNNTIKFNNSHDKLYPDGIDSNMFGNELHLTGKKRKKKHRNNMVKSIFYDGEDKHDKEQKLVINNAHNCSLNDESKLTEKGNTESSEIQYSNDKLYPNEINMSVNEIHLTGKKRKKKHRNNMEKSTFYDGEDKHDKEQKFVINNGHDCSLNDESKLTEKSNTESSEVQYSDDKLYLNEINMSVNGHLTGKKRKKKHINNLDKAIVYDGEDKNIKEQKFVTHNEHNCSLTDDESKLTEKSNTEISELHDEVVIKSKTKRKIGKKNGLDQDHNSEQIENLLNTEILNLLKNDCDRKKKKKKHKKMLESFTTLDTSKSETELAFENVNSLSIGRTSKSFKNKAKESESTKYCIADSGLGTNSNSESDSTGKTKKKKMKHKKNKTNVGNHNLSDKESGFQDNEQCINNDVTLDDNTVNGSNLKISSVNKSSATNGDVLNSNKSTLNSNYDIDSDYFEEEDDGSDSYSFNKSVIEGSFKLHEKERSSVQDLKDLSIEIDFEVPPLHSIVDRSSRPTPSQKAQIAHLNLTIKAGKYTKSEDDQIRANWEKFCEVYEFCDNPELFFVMDKTVINKHQKQNFLKFLAQNLPERTTSSVYARFKRLYLAEKKKTGRFSIEEDEYIVKRVEELNYQRNYVCKIAKELNRPYFSVHSRLQVLKQTHTRKIRWGRQNLAAFIQNLMKITKVRDYRELKNRHITVKEFKKLSKKLDNLPVRILKPAWLGNIHSRLFIPGEVCELPLLKCKLIQMLCKNNEKDWRLVNWSEYAKHFDGFTSHKVYALFKSLTDVLPEYKRSNLEACLEILSEMKPDKMKSTAIYKVLYENGKVIDLRKKYVKKERKDTIKNSEEESTSDFYETVLRNKFLNYSFPEEERSDKIKLEEVDIKSENECDIPEL</sequence>
<dbReference type="InParanoid" id="A0A6J2XQH3"/>
<dbReference type="GeneID" id="115880619"/>
<name>A0A6J2XQH3_SITOR</name>
<feature type="compositionally biased region" description="Polar residues" evidence="1">
    <location>
        <begin position="66"/>
        <end position="78"/>
    </location>
</feature>
<dbReference type="RefSeq" id="XP_030753753.1">
    <property type="nucleotide sequence ID" value="XM_030897893.1"/>
</dbReference>
<evidence type="ECO:0000256" key="1">
    <source>
        <dbReference type="SAM" id="MobiDB-lite"/>
    </source>
</evidence>
<feature type="compositionally biased region" description="Basic and acidic residues" evidence="1">
    <location>
        <begin position="419"/>
        <end position="428"/>
    </location>
</feature>
<feature type="region of interest" description="Disordered" evidence="1">
    <location>
        <begin position="618"/>
        <end position="663"/>
    </location>
</feature>
<feature type="region of interest" description="Disordered" evidence="1">
    <location>
        <begin position="410"/>
        <end position="432"/>
    </location>
</feature>
<gene>
    <name evidence="3" type="primary">LOC115880619</name>
</gene>
<dbReference type="AlphaFoldDB" id="A0A6J2XQH3"/>
<feature type="compositionally biased region" description="Polar residues" evidence="1">
    <location>
        <begin position="1"/>
        <end position="23"/>
    </location>
</feature>
<protein>
    <submittedName>
        <fullName evidence="3">Protein PFF0380w-like isoform X1</fullName>
    </submittedName>
</protein>
<keyword evidence="2" id="KW-1185">Reference proteome</keyword>
<dbReference type="KEGG" id="soy:115880619"/>
<feature type="region of interest" description="Disordered" evidence="1">
    <location>
        <begin position="377"/>
        <end position="398"/>
    </location>
</feature>
<evidence type="ECO:0000313" key="3">
    <source>
        <dbReference type="RefSeq" id="XP_030753753.1"/>
    </source>
</evidence>
<feature type="compositionally biased region" description="Basic residues" evidence="1">
    <location>
        <begin position="377"/>
        <end position="386"/>
    </location>
</feature>
<dbReference type="OrthoDB" id="5812619at2759"/>
<feature type="compositionally biased region" description="Basic residues" evidence="1">
    <location>
        <begin position="635"/>
        <end position="647"/>
    </location>
</feature>
<accession>A0A6J2XQH3</accession>
<feature type="region of interest" description="Disordered" evidence="1">
    <location>
        <begin position="1"/>
        <end position="32"/>
    </location>
</feature>
<reference evidence="3" key="1">
    <citation type="submission" date="2025-08" db="UniProtKB">
        <authorList>
            <consortium name="RefSeq"/>
        </authorList>
    </citation>
    <scope>IDENTIFICATION</scope>
    <source>
        <tissue evidence="3">Gonads</tissue>
    </source>
</reference>
<feature type="region of interest" description="Disordered" evidence="1">
    <location>
        <begin position="66"/>
        <end position="97"/>
    </location>
</feature>
<proteinExistence type="predicted"/>
<feature type="compositionally biased region" description="Low complexity" evidence="1">
    <location>
        <begin position="79"/>
        <end position="91"/>
    </location>
</feature>
<organism evidence="2 3">
    <name type="scientific">Sitophilus oryzae</name>
    <name type="common">Rice weevil</name>
    <name type="synonym">Curculio oryzae</name>
    <dbReference type="NCBI Taxonomy" id="7048"/>
    <lineage>
        <taxon>Eukaryota</taxon>
        <taxon>Metazoa</taxon>
        <taxon>Ecdysozoa</taxon>
        <taxon>Arthropoda</taxon>
        <taxon>Hexapoda</taxon>
        <taxon>Insecta</taxon>
        <taxon>Pterygota</taxon>
        <taxon>Neoptera</taxon>
        <taxon>Endopterygota</taxon>
        <taxon>Coleoptera</taxon>
        <taxon>Polyphaga</taxon>
        <taxon>Cucujiformia</taxon>
        <taxon>Curculionidae</taxon>
        <taxon>Dryophthorinae</taxon>
        <taxon>Sitophilus</taxon>
    </lineage>
</organism>
<evidence type="ECO:0000313" key="2">
    <source>
        <dbReference type="Proteomes" id="UP000504635"/>
    </source>
</evidence>